<accession>A0ABV1DY58</accession>
<dbReference type="NCBIfam" id="TIGR02874">
    <property type="entry name" value="spore_ytfJ"/>
    <property type="match status" value="1"/>
</dbReference>
<name>A0ABV1DY58_9FIRM</name>
<dbReference type="InterPro" id="IPR014229">
    <property type="entry name" value="Spore_YtfJ"/>
</dbReference>
<organism evidence="1 2">
    <name type="scientific">Solibaculum intestinale</name>
    <dbReference type="NCBI Taxonomy" id="3133165"/>
    <lineage>
        <taxon>Bacteria</taxon>
        <taxon>Bacillati</taxon>
        <taxon>Bacillota</taxon>
        <taxon>Clostridia</taxon>
        <taxon>Eubacteriales</taxon>
        <taxon>Oscillospiraceae</taxon>
        <taxon>Solibaculum</taxon>
    </lineage>
</organism>
<dbReference type="PANTHER" id="PTHR39162">
    <property type="entry name" value="GLL3345 PROTEIN"/>
    <property type="match status" value="1"/>
</dbReference>
<dbReference type="Pfam" id="PF09579">
    <property type="entry name" value="Spore_YtfJ"/>
    <property type="match status" value="1"/>
</dbReference>
<sequence>MSEHPIKSMMEATMQKIRELVDANTVIGDPIYAKDGTTLIPVSKISYGLGVGGSDLPTKTEKELFGGGSGMGISITPVAFIVIANGEAKILHVANSDNVGSNIVKIVPEVFDQITALFKKKKPEEKAVNVAEEAKEPQKAE</sequence>
<dbReference type="PIRSF" id="PIRSF021377">
    <property type="entry name" value="YtfJ"/>
    <property type="match status" value="1"/>
</dbReference>
<gene>
    <name evidence="1" type="primary">ytfJ</name>
    <name evidence="1" type="ORF">WMO26_01885</name>
</gene>
<keyword evidence="2" id="KW-1185">Reference proteome</keyword>
<evidence type="ECO:0000313" key="2">
    <source>
        <dbReference type="Proteomes" id="UP001489509"/>
    </source>
</evidence>
<evidence type="ECO:0000313" key="1">
    <source>
        <dbReference type="EMBL" id="MEQ2439574.1"/>
    </source>
</evidence>
<reference evidence="1 2" key="1">
    <citation type="submission" date="2024-03" db="EMBL/GenBank/DDBJ databases">
        <title>Human intestinal bacterial collection.</title>
        <authorList>
            <person name="Pauvert C."/>
            <person name="Hitch T.C.A."/>
            <person name="Clavel T."/>
        </authorList>
    </citation>
    <scope>NUCLEOTIDE SEQUENCE [LARGE SCALE GENOMIC DNA]</scope>
    <source>
        <strain evidence="1 2">CLA-JM-H44</strain>
    </source>
</reference>
<dbReference type="EMBL" id="JBBMFD010000001">
    <property type="protein sequence ID" value="MEQ2439574.1"/>
    <property type="molecule type" value="Genomic_DNA"/>
</dbReference>
<protein>
    <submittedName>
        <fullName evidence="1">GerW family sporulation protein</fullName>
    </submittedName>
</protein>
<dbReference type="RefSeq" id="WP_349217832.1">
    <property type="nucleotide sequence ID" value="NZ_JBBMFD010000001.1"/>
</dbReference>
<dbReference type="PANTHER" id="PTHR39162:SF1">
    <property type="entry name" value="SPORULATION PROTEIN YTFJ"/>
    <property type="match status" value="1"/>
</dbReference>
<comment type="caution">
    <text evidence="1">The sequence shown here is derived from an EMBL/GenBank/DDBJ whole genome shotgun (WGS) entry which is preliminary data.</text>
</comment>
<proteinExistence type="predicted"/>
<dbReference type="Proteomes" id="UP001489509">
    <property type="component" value="Unassembled WGS sequence"/>
</dbReference>